<dbReference type="FunFam" id="3.40.50.300:FF:000006">
    <property type="entry name" value="DNA-binding transcriptional regulator NtrC"/>
    <property type="match status" value="1"/>
</dbReference>
<evidence type="ECO:0000256" key="1">
    <source>
        <dbReference type="ARBA" id="ARBA00022741"/>
    </source>
</evidence>
<dbReference type="PROSITE" id="PS00676">
    <property type="entry name" value="SIGMA54_INTERACT_2"/>
    <property type="match status" value="1"/>
</dbReference>
<dbReference type="InterPro" id="IPR003593">
    <property type="entry name" value="AAA+_ATPase"/>
</dbReference>
<dbReference type="GO" id="GO:0006355">
    <property type="term" value="P:regulation of DNA-templated transcription"/>
    <property type="evidence" value="ECO:0007669"/>
    <property type="project" value="InterPro"/>
</dbReference>
<dbReference type="InterPro" id="IPR029016">
    <property type="entry name" value="GAF-like_dom_sf"/>
</dbReference>
<dbReference type="Gene3D" id="1.10.8.60">
    <property type="match status" value="1"/>
</dbReference>
<comment type="caution">
    <text evidence="7">The sequence shown here is derived from an EMBL/GenBank/DDBJ whole genome shotgun (WGS) entry which is preliminary data.</text>
</comment>
<feature type="domain" description="Sigma-54 factor interaction" evidence="6">
    <location>
        <begin position="336"/>
        <end position="565"/>
    </location>
</feature>
<sequence length="650" mass="71474">MGGAQYDEIESALALGEAQNLLGARHLRVVALATAADRLEKYLHDALDAIFQQGSADYLAVAARNNLGQWATLAEAGRRHSLPNAALVAAVDARETVLAENWLTVAIGGHPTQSLVLAVCTTPQAAPSLKVRVAMTAHLLGYGVAMIRERNARQARLKRLEQLLTIIESWQKTRDMRTLLTEMAEAAADLFGAERASIFLWDRPKKTLVGRPALGIEGGELRVPDDRGVVGHVVQTGEPRRVDELEQDEINRDIDQSLAFHTRNLLCVPLTGRRGRIFGAFELINKLQGNFTAEDEVGLTELAQHASSALENTQETEKILASRNRLADAAAAAAELIGDCPAIATLRGTIRRVAESNLPVLVLGENGTGKEVVSQSIHFRSDRRAQPLVAVNCAAVPDTLLESELFGAEKGAYTGADETRPGKFELADGGTLFLDEIGDLTLAGQAKLLRVLEDQQITRVGGTSEIQVDVRIIAATNRDLGELVRAKKFREDLFFRLHVVTIELPPLRERDNDVVTLANHFLHHFALKTGRHTPTLSAGAQRRLLVHNWPGNVRELRNTMERVIFLHSEDVIQPESLQFHSLDAPDEGPMNIPLNDATAEFQRRYIQRHVDAAQGNISAAAEKIGMHRSNLYRKMKQLEMLDSTSNRDDD</sequence>
<evidence type="ECO:0000313" key="8">
    <source>
        <dbReference type="Proteomes" id="UP000318878"/>
    </source>
</evidence>
<dbReference type="PANTHER" id="PTHR32071">
    <property type="entry name" value="TRANSCRIPTIONAL REGULATORY PROTEIN"/>
    <property type="match status" value="1"/>
</dbReference>
<name>A0A5C5V245_9BACT</name>
<keyword evidence="5" id="KW-0804">Transcription</keyword>
<dbReference type="InterPro" id="IPR003018">
    <property type="entry name" value="GAF"/>
</dbReference>
<evidence type="ECO:0000256" key="4">
    <source>
        <dbReference type="ARBA" id="ARBA00023125"/>
    </source>
</evidence>
<dbReference type="Proteomes" id="UP000318878">
    <property type="component" value="Unassembled WGS sequence"/>
</dbReference>
<dbReference type="OrthoDB" id="9761019at2"/>
<dbReference type="SUPFAM" id="SSF52540">
    <property type="entry name" value="P-loop containing nucleoside triphosphate hydrolases"/>
    <property type="match status" value="1"/>
</dbReference>
<reference evidence="7 8" key="1">
    <citation type="submission" date="2019-02" db="EMBL/GenBank/DDBJ databases">
        <title>Deep-cultivation of Planctomycetes and their phenomic and genomic characterization uncovers novel biology.</title>
        <authorList>
            <person name="Wiegand S."/>
            <person name="Jogler M."/>
            <person name="Boedeker C."/>
            <person name="Pinto D."/>
            <person name="Vollmers J."/>
            <person name="Rivas-Marin E."/>
            <person name="Kohn T."/>
            <person name="Peeters S.H."/>
            <person name="Heuer A."/>
            <person name="Rast P."/>
            <person name="Oberbeckmann S."/>
            <person name="Bunk B."/>
            <person name="Jeske O."/>
            <person name="Meyerdierks A."/>
            <person name="Storesund J.E."/>
            <person name="Kallscheuer N."/>
            <person name="Luecker S."/>
            <person name="Lage O.M."/>
            <person name="Pohl T."/>
            <person name="Merkel B.J."/>
            <person name="Hornburger P."/>
            <person name="Mueller R.-W."/>
            <person name="Bruemmer F."/>
            <person name="Labrenz M."/>
            <person name="Spormann A.M."/>
            <person name="Op Den Camp H."/>
            <person name="Overmann J."/>
            <person name="Amann R."/>
            <person name="Jetten M.S.M."/>
            <person name="Mascher T."/>
            <person name="Medema M.H."/>
            <person name="Devos D.P."/>
            <person name="Kaster A.-K."/>
            <person name="Ovreas L."/>
            <person name="Rohde M."/>
            <person name="Galperin M.Y."/>
            <person name="Jogler C."/>
        </authorList>
    </citation>
    <scope>NUCLEOTIDE SEQUENCE [LARGE SCALE GENOMIC DNA]</scope>
    <source>
        <strain evidence="7 8">Enr8</strain>
    </source>
</reference>
<keyword evidence="2" id="KW-0067">ATP-binding</keyword>
<dbReference type="InterPro" id="IPR002078">
    <property type="entry name" value="Sigma_54_int"/>
</dbReference>
<dbReference type="InterPro" id="IPR027417">
    <property type="entry name" value="P-loop_NTPase"/>
</dbReference>
<dbReference type="Gene3D" id="3.30.450.40">
    <property type="match status" value="1"/>
</dbReference>
<keyword evidence="3" id="KW-0805">Transcription regulation</keyword>
<keyword evidence="8" id="KW-1185">Reference proteome</keyword>
<keyword evidence="1" id="KW-0547">Nucleotide-binding</keyword>
<dbReference type="Pfam" id="PF25601">
    <property type="entry name" value="AAA_lid_14"/>
    <property type="match status" value="1"/>
</dbReference>
<evidence type="ECO:0000256" key="3">
    <source>
        <dbReference type="ARBA" id="ARBA00023015"/>
    </source>
</evidence>
<dbReference type="GO" id="GO:0005524">
    <property type="term" value="F:ATP binding"/>
    <property type="evidence" value="ECO:0007669"/>
    <property type="project" value="UniProtKB-KW"/>
</dbReference>
<dbReference type="Gene3D" id="1.10.10.60">
    <property type="entry name" value="Homeodomain-like"/>
    <property type="match status" value="1"/>
</dbReference>
<evidence type="ECO:0000259" key="6">
    <source>
        <dbReference type="PROSITE" id="PS50045"/>
    </source>
</evidence>
<organism evidence="7 8">
    <name type="scientific">Blastopirellula retiformator</name>
    <dbReference type="NCBI Taxonomy" id="2527970"/>
    <lineage>
        <taxon>Bacteria</taxon>
        <taxon>Pseudomonadati</taxon>
        <taxon>Planctomycetota</taxon>
        <taxon>Planctomycetia</taxon>
        <taxon>Pirellulales</taxon>
        <taxon>Pirellulaceae</taxon>
        <taxon>Blastopirellula</taxon>
    </lineage>
</organism>
<evidence type="ECO:0000256" key="5">
    <source>
        <dbReference type="ARBA" id="ARBA00023163"/>
    </source>
</evidence>
<evidence type="ECO:0000256" key="2">
    <source>
        <dbReference type="ARBA" id="ARBA00022840"/>
    </source>
</evidence>
<proteinExistence type="predicted"/>
<dbReference type="SMART" id="SM00382">
    <property type="entry name" value="AAA"/>
    <property type="match status" value="1"/>
</dbReference>
<gene>
    <name evidence="7" type="primary">norR2</name>
    <name evidence="7" type="ORF">Enr8_37160</name>
</gene>
<dbReference type="InterPro" id="IPR009057">
    <property type="entry name" value="Homeodomain-like_sf"/>
</dbReference>
<keyword evidence="4" id="KW-0238">DNA-binding</keyword>
<dbReference type="Pfam" id="PF02954">
    <property type="entry name" value="HTH_8"/>
    <property type="match status" value="1"/>
</dbReference>
<dbReference type="PROSITE" id="PS50045">
    <property type="entry name" value="SIGMA54_INTERACT_4"/>
    <property type="match status" value="1"/>
</dbReference>
<dbReference type="InterPro" id="IPR002197">
    <property type="entry name" value="HTH_Fis"/>
</dbReference>
<accession>A0A5C5V245</accession>
<dbReference type="InterPro" id="IPR025944">
    <property type="entry name" value="Sigma_54_int_dom_CS"/>
</dbReference>
<dbReference type="Pfam" id="PF00158">
    <property type="entry name" value="Sigma54_activat"/>
    <property type="match status" value="1"/>
</dbReference>
<dbReference type="RefSeq" id="WP_146434211.1">
    <property type="nucleotide sequence ID" value="NZ_SJPF01000004.1"/>
</dbReference>
<dbReference type="Gene3D" id="3.40.50.300">
    <property type="entry name" value="P-loop containing nucleotide triphosphate hydrolases"/>
    <property type="match status" value="1"/>
</dbReference>
<dbReference type="InterPro" id="IPR058031">
    <property type="entry name" value="AAA_lid_NorR"/>
</dbReference>
<dbReference type="SUPFAM" id="SSF46689">
    <property type="entry name" value="Homeodomain-like"/>
    <property type="match status" value="1"/>
</dbReference>
<dbReference type="PROSITE" id="PS00688">
    <property type="entry name" value="SIGMA54_INTERACT_3"/>
    <property type="match status" value="1"/>
</dbReference>
<evidence type="ECO:0000313" key="7">
    <source>
        <dbReference type="EMBL" id="TWT31792.1"/>
    </source>
</evidence>
<dbReference type="PANTHER" id="PTHR32071:SF57">
    <property type="entry name" value="C4-DICARBOXYLATE TRANSPORT TRANSCRIPTIONAL REGULATORY PROTEIN DCTD"/>
    <property type="match status" value="1"/>
</dbReference>
<protein>
    <submittedName>
        <fullName evidence="7">Nitric oxide reductase transcription regulator NorR2</fullName>
    </submittedName>
</protein>
<dbReference type="AlphaFoldDB" id="A0A5C5V245"/>
<dbReference type="EMBL" id="SJPF01000004">
    <property type="protein sequence ID" value="TWT31792.1"/>
    <property type="molecule type" value="Genomic_DNA"/>
</dbReference>
<dbReference type="SMART" id="SM00065">
    <property type="entry name" value="GAF"/>
    <property type="match status" value="1"/>
</dbReference>
<dbReference type="SUPFAM" id="SSF55781">
    <property type="entry name" value="GAF domain-like"/>
    <property type="match status" value="1"/>
</dbReference>
<dbReference type="CDD" id="cd00009">
    <property type="entry name" value="AAA"/>
    <property type="match status" value="1"/>
</dbReference>
<dbReference type="Pfam" id="PF13185">
    <property type="entry name" value="GAF_2"/>
    <property type="match status" value="1"/>
</dbReference>
<dbReference type="GO" id="GO:0043565">
    <property type="term" value="F:sequence-specific DNA binding"/>
    <property type="evidence" value="ECO:0007669"/>
    <property type="project" value="InterPro"/>
</dbReference>
<dbReference type="InterPro" id="IPR025943">
    <property type="entry name" value="Sigma_54_int_dom_ATP-bd_2"/>
</dbReference>